<protein>
    <submittedName>
        <fullName evidence="2">Uncharacterized protein</fullName>
    </submittedName>
</protein>
<organism evidence="2 3">
    <name type="scientific">Acropora cervicornis</name>
    <name type="common">Staghorn coral</name>
    <dbReference type="NCBI Taxonomy" id="6130"/>
    <lineage>
        <taxon>Eukaryota</taxon>
        <taxon>Metazoa</taxon>
        <taxon>Cnidaria</taxon>
        <taxon>Anthozoa</taxon>
        <taxon>Hexacorallia</taxon>
        <taxon>Scleractinia</taxon>
        <taxon>Astrocoeniina</taxon>
        <taxon>Acroporidae</taxon>
        <taxon>Acropora</taxon>
    </lineage>
</organism>
<feature type="compositionally biased region" description="Polar residues" evidence="1">
    <location>
        <begin position="205"/>
        <end position="215"/>
    </location>
</feature>
<reference evidence="2" key="2">
    <citation type="journal article" date="2023" name="Science">
        <title>Genomic signatures of disease resistance in endangered staghorn corals.</title>
        <authorList>
            <person name="Vollmer S.V."/>
            <person name="Selwyn J.D."/>
            <person name="Despard B.A."/>
            <person name="Roesel C.L."/>
        </authorList>
    </citation>
    <scope>NUCLEOTIDE SEQUENCE</scope>
    <source>
        <strain evidence="2">K2</strain>
    </source>
</reference>
<comment type="caution">
    <text evidence="2">The sequence shown here is derived from an EMBL/GenBank/DDBJ whole genome shotgun (WGS) entry which is preliminary data.</text>
</comment>
<feature type="compositionally biased region" description="Basic and acidic residues" evidence="1">
    <location>
        <begin position="230"/>
        <end position="240"/>
    </location>
</feature>
<feature type="region of interest" description="Disordered" evidence="1">
    <location>
        <begin position="142"/>
        <end position="178"/>
    </location>
</feature>
<sequence length="303" mass="33686">MAVVFLNNTTEKPRSSTRDHCASNNRKTGAEEFLSRKGWNCIRNQGFYSQPSQGSAKDQFLAQAKALQDIENLLKWKPSLKECLKDSVIIVGQVYDIESLIANTSSDTHKNKKEPQGRQSLFLDLESSRELPCTDHCAQDETTKDKSITNSIENTKIGQVKVRRSESSKTGTRPGVTRQPRLRQMGSASKVTSRPIVNFPKKPVKTTNSKNTTSMLLPGRSPSDINSNHLSEEDLEHKESNDDDITPLYLTCLEEEDASEVKMGVCACGKNSYHVETFVKGESCAKNLCCANINVDPSERVVV</sequence>
<evidence type="ECO:0000313" key="2">
    <source>
        <dbReference type="EMBL" id="KAK2573344.1"/>
    </source>
</evidence>
<dbReference type="EMBL" id="JARQWQ010000002">
    <property type="protein sequence ID" value="KAK2573344.1"/>
    <property type="molecule type" value="Genomic_DNA"/>
</dbReference>
<dbReference type="AlphaFoldDB" id="A0AAD9R5A5"/>
<feature type="region of interest" description="Disordered" evidence="1">
    <location>
        <begin position="198"/>
        <end position="241"/>
    </location>
</feature>
<evidence type="ECO:0000313" key="3">
    <source>
        <dbReference type="Proteomes" id="UP001249851"/>
    </source>
</evidence>
<keyword evidence="3" id="KW-1185">Reference proteome</keyword>
<evidence type="ECO:0000256" key="1">
    <source>
        <dbReference type="SAM" id="MobiDB-lite"/>
    </source>
</evidence>
<accession>A0AAD9R5A5</accession>
<name>A0AAD9R5A5_ACRCE</name>
<reference evidence="2" key="1">
    <citation type="journal article" date="2023" name="G3 (Bethesda)">
        <title>Whole genome assembly and annotation of the endangered Caribbean coral Acropora cervicornis.</title>
        <authorList>
            <person name="Selwyn J.D."/>
            <person name="Vollmer S.V."/>
        </authorList>
    </citation>
    <scope>NUCLEOTIDE SEQUENCE</scope>
    <source>
        <strain evidence="2">K2</strain>
    </source>
</reference>
<proteinExistence type="predicted"/>
<feature type="compositionally biased region" description="Polar residues" evidence="1">
    <location>
        <begin position="148"/>
        <end position="157"/>
    </location>
</feature>
<gene>
    <name evidence="2" type="ORF">P5673_000990</name>
</gene>
<dbReference type="Proteomes" id="UP001249851">
    <property type="component" value="Unassembled WGS sequence"/>
</dbReference>